<dbReference type="KEGG" id="btr:BT_1482"/>
<gene>
    <name evidence="1" type="ordered locus">BT_1482</name>
</gene>
<keyword evidence="2" id="KW-1185">Reference proteome</keyword>
<dbReference type="Proteomes" id="UP000001592">
    <property type="component" value="Chromosome"/>
</dbReference>
<name>A9IVY0_BART1</name>
<evidence type="ECO:0000313" key="1">
    <source>
        <dbReference type="EMBL" id="CAK01829.1"/>
    </source>
</evidence>
<dbReference type="EMBL" id="AM260525">
    <property type="protein sequence ID" value="CAK01829.1"/>
    <property type="molecule type" value="Genomic_DNA"/>
</dbReference>
<sequence length="103" mass="9838">MGCSSSSPDSGNSCRSAGYWDAMKTAGQTGAAIMAPVGAVGGAILGRLAGVAARQLQQGGAAAPTILKAAEAGMALGTLGGTVNGAVMGGAFGAVPHLYNCVR</sequence>
<dbReference type="HOGENOM" id="CLU_2258204_0_0_5"/>
<proteinExistence type="predicted"/>
<accession>A9IVY0</accession>
<dbReference type="RefSeq" id="WP_012231969.1">
    <property type="nucleotide sequence ID" value="NC_010161.1"/>
</dbReference>
<organism evidence="1 2">
    <name type="scientific">Bartonella tribocorum (strain DSM 28219 / CCUG 45778 / CIP 105476 / IBS 506)</name>
    <dbReference type="NCBI Taxonomy" id="382640"/>
    <lineage>
        <taxon>Bacteria</taxon>
        <taxon>Pseudomonadati</taxon>
        <taxon>Pseudomonadota</taxon>
        <taxon>Alphaproteobacteria</taxon>
        <taxon>Hyphomicrobiales</taxon>
        <taxon>Bartonellaceae</taxon>
        <taxon>Bartonella</taxon>
    </lineage>
</organism>
<protein>
    <submittedName>
        <fullName evidence="1">Uncharacterized protein</fullName>
    </submittedName>
</protein>
<dbReference type="AlphaFoldDB" id="A9IVY0"/>
<reference evidence="1 2" key="1">
    <citation type="journal article" date="2007" name="Nat. Genet.">
        <title>Genomic analysis of Bartonella identifies type IV secretion systems as host adaptability factors.</title>
        <authorList>
            <person name="Saenz H.L."/>
            <person name="Engel P."/>
            <person name="Stoeckli M.C."/>
            <person name="Lanz C."/>
            <person name="Raddatz G."/>
            <person name="Vayssier-Taussat M."/>
            <person name="Birtles R."/>
            <person name="Schuster S.C."/>
            <person name="Dehio C."/>
        </authorList>
    </citation>
    <scope>NUCLEOTIDE SEQUENCE [LARGE SCALE GENOMIC DNA]</scope>
    <source>
        <strain evidence="2">DSM 28219 / CCUG 45778 / CIP 105476 / IBS 506</strain>
    </source>
</reference>
<evidence type="ECO:0000313" key="2">
    <source>
        <dbReference type="Proteomes" id="UP000001592"/>
    </source>
</evidence>